<evidence type="ECO:0000256" key="1">
    <source>
        <dbReference type="SAM" id="MobiDB-lite"/>
    </source>
</evidence>
<proteinExistence type="predicted"/>
<dbReference type="Proteomes" id="UP001066276">
    <property type="component" value="Chromosome 10"/>
</dbReference>
<reference evidence="2" key="1">
    <citation type="journal article" date="2022" name="bioRxiv">
        <title>Sequencing and chromosome-scale assembly of the giantPleurodeles waltlgenome.</title>
        <authorList>
            <person name="Brown T."/>
            <person name="Elewa A."/>
            <person name="Iarovenko S."/>
            <person name="Subramanian E."/>
            <person name="Araus A.J."/>
            <person name="Petzold A."/>
            <person name="Susuki M."/>
            <person name="Suzuki K.-i.T."/>
            <person name="Hayashi T."/>
            <person name="Toyoda A."/>
            <person name="Oliveira C."/>
            <person name="Osipova E."/>
            <person name="Leigh N.D."/>
            <person name="Simon A."/>
            <person name="Yun M.H."/>
        </authorList>
    </citation>
    <scope>NUCLEOTIDE SEQUENCE</scope>
    <source>
        <strain evidence="2">20211129_DDA</strain>
        <tissue evidence="2">Liver</tissue>
    </source>
</reference>
<name>A0AAV7M2I0_PLEWA</name>
<accession>A0AAV7M2I0</accession>
<feature type="region of interest" description="Disordered" evidence="1">
    <location>
        <begin position="1"/>
        <end position="73"/>
    </location>
</feature>
<keyword evidence="3" id="KW-1185">Reference proteome</keyword>
<evidence type="ECO:0000313" key="3">
    <source>
        <dbReference type="Proteomes" id="UP001066276"/>
    </source>
</evidence>
<dbReference type="EMBL" id="JANPWB010000014">
    <property type="protein sequence ID" value="KAJ1096799.1"/>
    <property type="molecule type" value="Genomic_DNA"/>
</dbReference>
<feature type="compositionally biased region" description="Gly residues" evidence="1">
    <location>
        <begin position="34"/>
        <end position="43"/>
    </location>
</feature>
<dbReference type="AlphaFoldDB" id="A0AAV7M2I0"/>
<protein>
    <submittedName>
        <fullName evidence="2">Uncharacterized protein</fullName>
    </submittedName>
</protein>
<comment type="caution">
    <text evidence="2">The sequence shown here is derived from an EMBL/GenBank/DDBJ whole genome shotgun (WGS) entry which is preliminary data.</text>
</comment>
<sequence>MGAWPGRRARWPTPSEAPPGLGPLLRFTNPSGDRSGGGPGGASPGAPGDDLSAAGAAESSAVTWRRTGGPDVSLGSVRVFEAGSGPLDFIRHLQLVVPDLRRPGGAWGADPVWDAGPALRGGDGPEDCGSRAPGTGEWTAGRGRGLALRRSPRGGAREGLPNHAGVPALRCLVGLSGALD</sequence>
<gene>
    <name evidence="2" type="ORF">NDU88_001930</name>
</gene>
<feature type="region of interest" description="Disordered" evidence="1">
    <location>
        <begin position="122"/>
        <end position="161"/>
    </location>
</feature>
<evidence type="ECO:0000313" key="2">
    <source>
        <dbReference type="EMBL" id="KAJ1096799.1"/>
    </source>
</evidence>
<organism evidence="2 3">
    <name type="scientific">Pleurodeles waltl</name>
    <name type="common">Iberian ribbed newt</name>
    <dbReference type="NCBI Taxonomy" id="8319"/>
    <lineage>
        <taxon>Eukaryota</taxon>
        <taxon>Metazoa</taxon>
        <taxon>Chordata</taxon>
        <taxon>Craniata</taxon>
        <taxon>Vertebrata</taxon>
        <taxon>Euteleostomi</taxon>
        <taxon>Amphibia</taxon>
        <taxon>Batrachia</taxon>
        <taxon>Caudata</taxon>
        <taxon>Salamandroidea</taxon>
        <taxon>Salamandridae</taxon>
        <taxon>Pleurodelinae</taxon>
        <taxon>Pleurodeles</taxon>
    </lineage>
</organism>